<dbReference type="EMBL" id="JACGWS010000008">
    <property type="protein sequence ID" value="MBC8755863.1"/>
    <property type="molecule type" value="Genomic_DNA"/>
</dbReference>
<dbReference type="Proteomes" id="UP000619238">
    <property type="component" value="Unassembled WGS sequence"/>
</dbReference>
<feature type="transmembrane region" description="Helical" evidence="1">
    <location>
        <begin position="179"/>
        <end position="203"/>
    </location>
</feature>
<organism evidence="2 3">
    <name type="scientific">Kordia aestuariivivens</name>
    <dbReference type="NCBI Taxonomy" id="2759037"/>
    <lineage>
        <taxon>Bacteria</taxon>
        <taxon>Pseudomonadati</taxon>
        <taxon>Bacteroidota</taxon>
        <taxon>Flavobacteriia</taxon>
        <taxon>Flavobacteriales</taxon>
        <taxon>Flavobacteriaceae</taxon>
        <taxon>Kordia</taxon>
    </lineage>
</organism>
<keyword evidence="1" id="KW-0472">Membrane</keyword>
<keyword evidence="1" id="KW-0812">Transmembrane</keyword>
<dbReference type="RefSeq" id="WP_187562900.1">
    <property type="nucleotide sequence ID" value="NZ_JACGWS010000008.1"/>
</dbReference>
<protein>
    <submittedName>
        <fullName evidence="2">Uncharacterized protein</fullName>
    </submittedName>
</protein>
<accession>A0ABR7QBK1</accession>
<feature type="transmembrane region" description="Helical" evidence="1">
    <location>
        <begin position="155"/>
        <end position="173"/>
    </location>
</feature>
<feature type="transmembrane region" description="Helical" evidence="1">
    <location>
        <begin position="114"/>
        <end position="134"/>
    </location>
</feature>
<evidence type="ECO:0000313" key="3">
    <source>
        <dbReference type="Proteomes" id="UP000619238"/>
    </source>
</evidence>
<evidence type="ECO:0000256" key="1">
    <source>
        <dbReference type="SAM" id="Phobius"/>
    </source>
</evidence>
<keyword evidence="3" id="KW-1185">Reference proteome</keyword>
<reference evidence="2 3" key="1">
    <citation type="submission" date="2020-07" db="EMBL/GenBank/DDBJ databases">
        <title>Description of Kordia aestuariivivens sp. nov., isolated from a tidal flat.</title>
        <authorList>
            <person name="Park S."/>
            <person name="Yoon J.-H."/>
        </authorList>
    </citation>
    <scope>NUCLEOTIDE SEQUENCE [LARGE SCALE GENOMIC DNA]</scope>
    <source>
        <strain evidence="2 3">YSTF-M3</strain>
    </source>
</reference>
<evidence type="ECO:0000313" key="2">
    <source>
        <dbReference type="EMBL" id="MBC8755863.1"/>
    </source>
</evidence>
<proteinExistence type="predicted"/>
<comment type="caution">
    <text evidence="2">The sequence shown here is derived from an EMBL/GenBank/DDBJ whole genome shotgun (WGS) entry which is preliminary data.</text>
</comment>
<gene>
    <name evidence="2" type="ORF">H2O64_14390</name>
</gene>
<keyword evidence="1" id="KW-1133">Transmembrane helix</keyword>
<sequence>MMSQRKNQFKIKEILRGIVLYLCITMSLYHVSFNFLSNEQIEHKKTYVPIIKERNENQQSLFNKFEKNEITKSDFLRLYKEQTKLSKTKINNYNYVKRDLALAHSFNGRNSFQYWLFVFGLSFSFFALSIRYTLRIIYDHKNKYLKKSLVLEASAWIAVSLFWVIHSIFITNADLPTPIYASVMFCICLVLGFSIFFSIKYLINRKAHTLKSYKASIVNLIELIGEIRVDHYFKMAAKAMTKENKEIISKDSEVMDKKIFSTLEKVADGE</sequence>
<name>A0ABR7QBK1_9FLAO</name>
<feature type="transmembrane region" description="Helical" evidence="1">
    <location>
        <begin position="14"/>
        <end position="32"/>
    </location>
</feature>